<evidence type="ECO:0000256" key="1">
    <source>
        <dbReference type="SAM" id="SignalP"/>
    </source>
</evidence>
<accession>A0A845UXV1</accession>
<evidence type="ECO:0000313" key="2">
    <source>
        <dbReference type="EMBL" id="NDY95528.1"/>
    </source>
</evidence>
<proteinExistence type="predicted"/>
<keyword evidence="1" id="KW-0732">Signal</keyword>
<keyword evidence="3" id="KW-1185">Reference proteome</keyword>
<organism evidence="2 3">
    <name type="scientific">Wenzhouxiangella limi</name>
    <dbReference type="NCBI Taxonomy" id="2707351"/>
    <lineage>
        <taxon>Bacteria</taxon>
        <taxon>Pseudomonadati</taxon>
        <taxon>Pseudomonadota</taxon>
        <taxon>Gammaproteobacteria</taxon>
        <taxon>Chromatiales</taxon>
        <taxon>Wenzhouxiangellaceae</taxon>
        <taxon>Wenzhouxiangella</taxon>
    </lineage>
</organism>
<gene>
    <name evidence="2" type="ORF">G3I74_07305</name>
</gene>
<dbReference type="RefSeq" id="WP_164210932.1">
    <property type="nucleotide sequence ID" value="NZ_JAAGSC010000040.1"/>
</dbReference>
<feature type="chain" id="PRO_5032587756" evidence="1">
    <location>
        <begin position="21"/>
        <end position="169"/>
    </location>
</feature>
<protein>
    <submittedName>
        <fullName evidence="2">Uncharacterized protein</fullName>
    </submittedName>
</protein>
<reference evidence="2 3" key="1">
    <citation type="submission" date="2020-02" db="EMBL/GenBank/DDBJ databases">
        <authorList>
            <person name="Zhang X.-Y."/>
        </authorList>
    </citation>
    <scope>NUCLEOTIDE SEQUENCE [LARGE SCALE GENOMIC DNA]</scope>
    <source>
        <strain evidence="2 3">C33</strain>
    </source>
</reference>
<dbReference type="AlphaFoldDB" id="A0A845UXV1"/>
<comment type="caution">
    <text evidence="2">The sequence shown here is derived from an EMBL/GenBank/DDBJ whole genome shotgun (WGS) entry which is preliminary data.</text>
</comment>
<dbReference type="EMBL" id="JAAGSC010000040">
    <property type="protein sequence ID" value="NDY95528.1"/>
    <property type="molecule type" value="Genomic_DNA"/>
</dbReference>
<evidence type="ECO:0000313" key="3">
    <source>
        <dbReference type="Proteomes" id="UP000484885"/>
    </source>
</evidence>
<sequence length="169" mass="19400">MLRIAILLFCAGALPLSAAAELEKIELFQRYEVMAQQQRVVGNLRTAAKTDGIVVRVPQLYVYHAELSAAFHLGGFRPGFLRELEMIIQSNRGERSMVRLDRLLERTRTPEGDRIAIEDLPLADVTLAFYRRLDCDECDQVAEVLHEWIDAHPDRSVLWLDVRTDTPRR</sequence>
<name>A0A845UXV1_9GAMM</name>
<feature type="signal peptide" evidence="1">
    <location>
        <begin position="1"/>
        <end position="20"/>
    </location>
</feature>
<dbReference type="Proteomes" id="UP000484885">
    <property type="component" value="Unassembled WGS sequence"/>
</dbReference>